<evidence type="ECO:0000256" key="5">
    <source>
        <dbReference type="ARBA" id="ARBA00022617"/>
    </source>
</evidence>
<keyword evidence="9 13" id="KW-0560">Oxidoreductase</keyword>
<evidence type="ECO:0000256" key="6">
    <source>
        <dbReference type="ARBA" id="ARBA00022723"/>
    </source>
</evidence>
<keyword evidence="10 12" id="KW-0408">Iron</keyword>
<dbReference type="InterPro" id="IPR050196">
    <property type="entry name" value="Cytochrome_P450_Monoox"/>
</dbReference>
<keyword evidence="14" id="KW-0732">Signal</keyword>
<dbReference type="InterPro" id="IPR036396">
    <property type="entry name" value="Cyt_P450_sf"/>
</dbReference>
<keyword evidence="8" id="KW-0492">Microsome</keyword>
<accession>A0AAV8VH18</accession>
<dbReference type="GO" id="GO:0005506">
    <property type="term" value="F:iron ion binding"/>
    <property type="evidence" value="ECO:0007669"/>
    <property type="project" value="InterPro"/>
</dbReference>
<dbReference type="FunFam" id="1.10.630.10:FF:000182">
    <property type="entry name" value="Cytochrome P450 3A4"/>
    <property type="match status" value="1"/>
</dbReference>
<keyword evidence="16" id="KW-1185">Reference proteome</keyword>
<keyword evidence="5 12" id="KW-0349">Heme</keyword>
<organism evidence="15 16">
    <name type="scientific">Exocentrus adspersus</name>
    <dbReference type="NCBI Taxonomy" id="1586481"/>
    <lineage>
        <taxon>Eukaryota</taxon>
        <taxon>Metazoa</taxon>
        <taxon>Ecdysozoa</taxon>
        <taxon>Arthropoda</taxon>
        <taxon>Hexapoda</taxon>
        <taxon>Insecta</taxon>
        <taxon>Pterygota</taxon>
        <taxon>Neoptera</taxon>
        <taxon>Endopterygota</taxon>
        <taxon>Coleoptera</taxon>
        <taxon>Polyphaga</taxon>
        <taxon>Cucujiformia</taxon>
        <taxon>Chrysomeloidea</taxon>
        <taxon>Cerambycidae</taxon>
        <taxon>Lamiinae</taxon>
        <taxon>Acanthocinini</taxon>
        <taxon>Exocentrus</taxon>
    </lineage>
</organism>
<dbReference type="GO" id="GO:0016705">
    <property type="term" value="F:oxidoreductase activity, acting on paired donors, with incorporation or reduction of molecular oxygen"/>
    <property type="evidence" value="ECO:0007669"/>
    <property type="project" value="InterPro"/>
</dbReference>
<evidence type="ECO:0000256" key="3">
    <source>
        <dbReference type="ARBA" id="ARBA00004406"/>
    </source>
</evidence>
<dbReference type="EMBL" id="JANEYG010000092">
    <property type="protein sequence ID" value="KAJ8913514.1"/>
    <property type="molecule type" value="Genomic_DNA"/>
</dbReference>
<comment type="cofactor">
    <cofactor evidence="1 12">
        <name>heme</name>
        <dbReference type="ChEBI" id="CHEBI:30413"/>
    </cofactor>
</comment>
<evidence type="ECO:0000313" key="16">
    <source>
        <dbReference type="Proteomes" id="UP001159042"/>
    </source>
</evidence>
<dbReference type="PANTHER" id="PTHR24291:SF187">
    <property type="entry name" value="CYTOCHROME P450 4AE1-RELATED"/>
    <property type="match status" value="1"/>
</dbReference>
<keyword evidence="6 12" id="KW-0479">Metal-binding</keyword>
<dbReference type="Gene3D" id="1.10.630.10">
    <property type="entry name" value="Cytochrome P450"/>
    <property type="match status" value="1"/>
</dbReference>
<feature type="binding site" description="axial binding residue" evidence="12">
    <location>
        <position position="437"/>
    </location>
    <ligand>
        <name>heme</name>
        <dbReference type="ChEBI" id="CHEBI:30413"/>
    </ligand>
    <ligandPart>
        <name>Fe</name>
        <dbReference type="ChEBI" id="CHEBI:18248"/>
    </ligandPart>
</feature>
<keyword evidence="7" id="KW-0256">Endoplasmic reticulum</keyword>
<dbReference type="InterPro" id="IPR017972">
    <property type="entry name" value="Cyt_P450_CS"/>
</dbReference>
<comment type="similarity">
    <text evidence="4 13">Belongs to the cytochrome P450 family.</text>
</comment>
<dbReference type="SUPFAM" id="SSF48264">
    <property type="entry name" value="Cytochrome P450"/>
    <property type="match status" value="1"/>
</dbReference>
<dbReference type="PROSITE" id="PS00086">
    <property type="entry name" value="CYTOCHROME_P450"/>
    <property type="match status" value="1"/>
</dbReference>
<evidence type="ECO:0000256" key="7">
    <source>
        <dbReference type="ARBA" id="ARBA00022824"/>
    </source>
</evidence>
<evidence type="ECO:0000256" key="8">
    <source>
        <dbReference type="ARBA" id="ARBA00022848"/>
    </source>
</evidence>
<dbReference type="PRINTS" id="PR00463">
    <property type="entry name" value="EP450I"/>
</dbReference>
<feature type="chain" id="PRO_5044012489" description="Cytochrome P450" evidence="14">
    <location>
        <begin position="21"/>
        <end position="493"/>
    </location>
</feature>
<protein>
    <recommendedName>
        <fullName evidence="17">Cytochrome P450</fullName>
    </recommendedName>
</protein>
<dbReference type="AlphaFoldDB" id="A0AAV8VH18"/>
<comment type="subcellular location">
    <subcellularLocation>
        <location evidence="3">Endoplasmic reticulum membrane</location>
        <topology evidence="3">Peripheral membrane protein</topology>
    </subcellularLocation>
    <subcellularLocation>
        <location evidence="2">Microsome membrane</location>
        <topology evidence="2">Peripheral membrane protein</topology>
    </subcellularLocation>
</comment>
<evidence type="ECO:0000256" key="2">
    <source>
        <dbReference type="ARBA" id="ARBA00004174"/>
    </source>
</evidence>
<dbReference type="Proteomes" id="UP001159042">
    <property type="component" value="Unassembled WGS sequence"/>
</dbReference>
<dbReference type="PRINTS" id="PR00385">
    <property type="entry name" value="P450"/>
</dbReference>
<evidence type="ECO:0000256" key="9">
    <source>
        <dbReference type="ARBA" id="ARBA00023002"/>
    </source>
</evidence>
<sequence length="493" mass="55698">MYAVLLTIFLVGFLIYYASRDDRGPKAVPGPKPVILFGNVLDFLTSTSKFLSKLVEYVDTYGDILRIHLGLSNNLILITDYKLTEYVLTSTKILQKSFIYDGMNNWLGTGLLLSSGAKWKSRRKMITPSFHFSILNEFIKVFNSVGQKFIGKLEEEVGKPSVDVYPIVSLGTLDIICEAAMGTSVNALDHGDSEYVKSVKAMCKIVVERVFTPFHKFLYPLTPNYYTEKKALKVLHSYTDKVIDERIRSKSSKGISKSKEDGAKKKVAFLDLLLESTTLEGKGLTRAELREEVDTFMFEGHDTTASAISFALYSLANNPKVQQTAFEEQKMLSAGNPPNGTLTASDLHEMKYLDLVIKETLRLYPTVPIIGRVLNEDLEWENYKLYKGQALALFIYGIQRKSKHFPNPEKFIPERFENYDGAEPFCYVPFSAGPRNCIGQKFAVMEMKTTLSKVLRNFELCPADPEHVLQLAPETTLVSTIGVRISLKKRQWN</sequence>
<dbReference type="InterPro" id="IPR001128">
    <property type="entry name" value="Cyt_P450"/>
</dbReference>
<evidence type="ECO:0000256" key="4">
    <source>
        <dbReference type="ARBA" id="ARBA00010617"/>
    </source>
</evidence>
<dbReference type="GO" id="GO:0004497">
    <property type="term" value="F:monooxygenase activity"/>
    <property type="evidence" value="ECO:0007669"/>
    <property type="project" value="UniProtKB-KW"/>
</dbReference>
<evidence type="ECO:0000256" key="13">
    <source>
        <dbReference type="RuleBase" id="RU000461"/>
    </source>
</evidence>
<name>A0AAV8VH18_9CUCU</name>
<dbReference type="PANTHER" id="PTHR24291">
    <property type="entry name" value="CYTOCHROME P450 FAMILY 4"/>
    <property type="match status" value="1"/>
</dbReference>
<comment type="caution">
    <text evidence="15">The sequence shown here is derived from an EMBL/GenBank/DDBJ whole genome shotgun (WGS) entry which is preliminary data.</text>
</comment>
<evidence type="ECO:0000256" key="14">
    <source>
        <dbReference type="SAM" id="SignalP"/>
    </source>
</evidence>
<evidence type="ECO:0000256" key="11">
    <source>
        <dbReference type="ARBA" id="ARBA00023033"/>
    </source>
</evidence>
<keyword evidence="11 13" id="KW-0503">Monooxygenase</keyword>
<dbReference type="GO" id="GO:0005789">
    <property type="term" value="C:endoplasmic reticulum membrane"/>
    <property type="evidence" value="ECO:0007669"/>
    <property type="project" value="UniProtKB-SubCell"/>
</dbReference>
<dbReference type="Pfam" id="PF00067">
    <property type="entry name" value="p450"/>
    <property type="match status" value="1"/>
</dbReference>
<evidence type="ECO:0000256" key="1">
    <source>
        <dbReference type="ARBA" id="ARBA00001971"/>
    </source>
</evidence>
<proteinExistence type="inferred from homology"/>
<dbReference type="GO" id="GO:0020037">
    <property type="term" value="F:heme binding"/>
    <property type="evidence" value="ECO:0007669"/>
    <property type="project" value="InterPro"/>
</dbReference>
<gene>
    <name evidence="15" type="ORF">NQ315_017064</name>
</gene>
<evidence type="ECO:0000256" key="10">
    <source>
        <dbReference type="ARBA" id="ARBA00023004"/>
    </source>
</evidence>
<evidence type="ECO:0000256" key="12">
    <source>
        <dbReference type="PIRSR" id="PIRSR602401-1"/>
    </source>
</evidence>
<evidence type="ECO:0000313" key="15">
    <source>
        <dbReference type="EMBL" id="KAJ8913514.1"/>
    </source>
</evidence>
<dbReference type="CDD" id="cd20628">
    <property type="entry name" value="CYP4"/>
    <property type="match status" value="1"/>
</dbReference>
<dbReference type="InterPro" id="IPR002401">
    <property type="entry name" value="Cyt_P450_E_grp-I"/>
</dbReference>
<feature type="signal peptide" evidence="14">
    <location>
        <begin position="1"/>
        <end position="20"/>
    </location>
</feature>
<reference evidence="15 16" key="1">
    <citation type="journal article" date="2023" name="Insect Mol. Biol.">
        <title>Genome sequencing provides insights into the evolution of gene families encoding plant cell wall-degrading enzymes in longhorned beetles.</title>
        <authorList>
            <person name="Shin N.R."/>
            <person name="Okamura Y."/>
            <person name="Kirsch R."/>
            <person name="Pauchet Y."/>
        </authorList>
    </citation>
    <scope>NUCLEOTIDE SEQUENCE [LARGE SCALE GENOMIC DNA]</scope>
    <source>
        <strain evidence="15">EAD_L_NR</strain>
    </source>
</reference>
<evidence type="ECO:0008006" key="17">
    <source>
        <dbReference type="Google" id="ProtNLM"/>
    </source>
</evidence>